<accession>A0A8T4GD13</accession>
<evidence type="ECO:0000313" key="4">
    <source>
        <dbReference type="Proteomes" id="UP000823588"/>
    </source>
</evidence>
<feature type="domain" description="Methanogenesis regulatory protein FilR1 middle" evidence="1">
    <location>
        <begin position="123"/>
        <end position="253"/>
    </location>
</feature>
<gene>
    <name evidence="3" type="ORF">J2751_000360</name>
</gene>
<dbReference type="EMBL" id="JAGGKQ010000002">
    <property type="protein sequence ID" value="MBP1921371.1"/>
    <property type="molecule type" value="Genomic_DNA"/>
</dbReference>
<proteinExistence type="predicted"/>
<keyword evidence="4" id="KW-1185">Reference proteome</keyword>
<dbReference type="OrthoDB" id="330490at2157"/>
<evidence type="ECO:0000259" key="1">
    <source>
        <dbReference type="Pfam" id="PF08350"/>
    </source>
</evidence>
<dbReference type="InterPro" id="IPR036390">
    <property type="entry name" value="WH_DNA-bd_sf"/>
</dbReference>
<feature type="domain" description="HVO-A0261-like N-terminal" evidence="2">
    <location>
        <begin position="6"/>
        <end position="88"/>
    </location>
</feature>
<dbReference type="InterPro" id="IPR036388">
    <property type="entry name" value="WH-like_DNA-bd_sf"/>
</dbReference>
<dbReference type="Pfam" id="PF08350">
    <property type="entry name" value="FilR1_middle"/>
    <property type="match status" value="1"/>
</dbReference>
<dbReference type="RefSeq" id="WP_209482753.1">
    <property type="nucleotide sequence ID" value="NZ_JAGGKQ010000002.1"/>
</dbReference>
<name>A0A8T4GD13_9EURY</name>
<dbReference type="InterPro" id="IPR057527">
    <property type="entry name" value="HVO_A0261-like_N"/>
</dbReference>
<sequence length="264" mass="29212">MKRPLDEIEFLARSTNRVEVLQLLAAEPHTRGELATATGASQATLGRILEDFVERSWVTRSDHTYSATATGRLVAEGVDELVSVLETEGKLRDVITYLPTAELGFDLRQLADATVTTPSRTRPSAPLQRVLEGMRGARTLRAFSHTLNEQSLTIAHERVTAGAQEFEAVLSTGAIDALASDDRLWTRLRALVDHDGAEIRVSHEEIPISVTVADDTVYVLVRDDGGILRAAIHTDDPEVREWASEAFSTHWERSRPFDPAAYDR</sequence>
<dbReference type="Gene3D" id="1.10.10.10">
    <property type="entry name" value="Winged helix-like DNA-binding domain superfamily/Winged helix DNA-binding domain"/>
    <property type="match status" value="1"/>
</dbReference>
<dbReference type="Pfam" id="PF25213">
    <property type="entry name" value="HVO_A0261_N"/>
    <property type="match status" value="1"/>
</dbReference>
<evidence type="ECO:0000313" key="3">
    <source>
        <dbReference type="EMBL" id="MBP1921371.1"/>
    </source>
</evidence>
<evidence type="ECO:0000259" key="2">
    <source>
        <dbReference type="Pfam" id="PF25213"/>
    </source>
</evidence>
<dbReference type="Proteomes" id="UP000823588">
    <property type="component" value="Unassembled WGS sequence"/>
</dbReference>
<protein>
    <submittedName>
        <fullName evidence="3">Putative transcriptional regulator</fullName>
    </submittedName>
</protein>
<dbReference type="AlphaFoldDB" id="A0A8T4GD13"/>
<comment type="caution">
    <text evidence="3">The sequence shown here is derived from an EMBL/GenBank/DDBJ whole genome shotgun (WGS) entry which is preliminary data.</text>
</comment>
<dbReference type="InterPro" id="IPR013561">
    <property type="entry name" value="FilR1_middle_dom"/>
</dbReference>
<dbReference type="SUPFAM" id="SSF46785">
    <property type="entry name" value="Winged helix' DNA-binding domain"/>
    <property type="match status" value="1"/>
</dbReference>
<organism evidence="3 4">
    <name type="scientific">Halorubrum alkaliphilum</name>
    <dbReference type="NCBI Taxonomy" id="261290"/>
    <lineage>
        <taxon>Archaea</taxon>
        <taxon>Methanobacteriati</taxon>
        <taxon>Methanobacteriota</taxon>
        <taxon>Stenosarchaea group</taxon>
        <taxon>Halobacteria</taxon>
        <taxon>Halobacteriales</taxon>
        <taxon>Haloferacaceae</taxon>
        <taxon>Halorubrum</taxon>
    </lineage>
</organism>
<reference evidence="3" key="1">
    <citation type="submission" date="2021-03" db="EMBL/GenBank/DDBJ databases">
        <title>Genomic Encyclopedia of Type Strains, Phase IV (KMG-IV): sequencing the most valuable type-strain genomes for metagenomic binning, comparative biology and taxonomic classification.</title>
        <authorList>
            <person name="Goeker M."/>
        </authorList>
    </citation>
    <scope>NUCLEOTIDE SEQUENCE</scope>
    <source>
        <strain evidence="3">DSM 23564</strain>
    </source>
</reference>